<dbReference type="PROSITE" id="PS50110">
    <property type="entry name" value="RESPONSE_REGULATORY"/>
    <property type="match status" value="1"/>
</dbReference>
<dbReference type="InterPro" id="IPR011006">
    <property type="entry name" value="CheY-like_superfamily"/>
</dbReference>
<feature type="modified residue" description="4-aspartylphosphate" evidence="6">
    <location>
        <position position="57"/>
    </location>
</feature>
<keyword evidence="9" id="KW-1185">Reference proteome</keyword>
<dbReference type="RefSeq" id="WP_208889500.1">
    <property type="nucleotide sequence ID" value="NZ_CP019336.1"/>
</dbReference>
<sequence length="251" mass="29281">MIRYILVDDEPKIIERVKAKIDTIAKSFNLVHIKSFDSSLKAFEEINESDYDLLIVDFEMPIFNGIELAKKIAIDKKIIFLTSTTDNEKLVINELDISGYLSKPFELEEFKYVLKNKVIGKIKPLPISNSNSTITLHIGTNRDIRFQLDQAYYISRSKNFENKKPDKNCVRIYGENDEVLFDNVRKSINELHSELKIYGFEKINQSTIINMLHIKERDNTNISLFHCKETFEVTAKEKLSFVDRLRAKFKS</sequence>
<dbReference type="SUPFAM" id="SSF52172">
    <property type="entry name" value="CheY-like"/>
    <property type="match status" value="1"/>
</dbReference>
<protein>
    <recommendedName>
        <fullName evidence="7">Response regulatory domain-containing protein</fullName>
    </recommendedName>
</protein>
<proteinExistence type="predicted"/>
<dbReference type="SMART" id="SM00448">
    <property type="entry name" value="REC"/>
    <property type="match status" value="1"/>
</dbReference>
<evidence type="ECO:0000259" key="7">
    <source>
        <dbReference type="PROSITE" id="PS50110"/>
    </source>
</evidence>
<evidence type="ECO:0000256" key="1">
    <source>
        <dbReference type="ARBA" id="ARBA00022553"/>
    </source>
</evidence>
<dbReference type="InterPro" id="IPR001789">
    <property type="entry name" value="Sig_transdc_resp-reg_receiver"/>
</dbReference>
<organism evidence="8 9">
    <name type="scientific">Polaribacter sejongensis</name>
    <dbReference type="NCBI Taxonomy" id="985043"/>
    <lineage>
        <taxon>Bacteria</taxon>
        <taxon>Pseudomonadati</taxon>
        <taxon>Bacteroidota</taxon>
        <taxon>Flavobacteriia</taxon>
        <taxon>Flavobacteriales</taxon>
        <taxon>Flavobacteriaceae</taxon>
    </lineage>
</organism>
<evidence type="ECO:0000256" key="2">
    <source>
        <dbReference type="ARBA" id="ARBA00023012"/>
    </source>
</evidence>
<gene>
    <name evidence="8" type="ORF">BTO15_15735</name>
</gene>
<evidence type="ECO:0000256" key="5">
    <source>
        <dbReference type="ARBA" id="ARBA00023163"/>
    </source>
</evidence>
<dbReference type="Gene3D" id="3.40.50.2300">
    <property type="match status" value="1"/>
</dbReference>
<evidence type="ECO:0000256" key="3">
    <source>
        <dbReference type="ARBA" id="ARBA00023015"/>
    </source>
</evidence>
<dbReference type="PANTHER" id="PTHR48111">
    <property type="entry name" value="REGULATOR OF RPOS"/>
    <property type="match status" value="1"/>
</dbReference>
<dbReference type="Pfam" id="PF00072">
    <property type="entry name" value="Response_reg"/>
    <property type="match status" value="1"/>
</dbReference>
<keyword evidence="1 6" id="KW-0597">Phosphoprotein</keyword>
<keyword evidence="3" id="KW-0805">Transcription regulation</keyword>
<name>A0ABN5F799_9FLAO</name>
<dbReference type="PANTHER" id="PTHR48111:SF1">
    <property type="entry name" value="TWO-COMPONENT RESPONSE REGULATOR ORR33"/>
    <property type="match status" value="1"/>
</dbReference>
<dbReference type="Proteomes" id="UP000232721">
    <property type="component" value="Chromosome"/>
</dbReference>
<evidence type="ECO:0000256" key="4">
    <source>
        <dbReference type="ARBA" id="ARBA00023125"/>
    </source>
</evidence>
<dbReference type="Gene3D" id="2.40.50.1020">
    <property type="entry name" value="LytTr DNA-binding domain"/>
    <property type="match status" value="1"/>
</dbReference>
<evidence type="ECO:0000313" key="8">
    <source>
        <dbReference type="EMBL" id="AUC23463.1"/>
    </source>
</evidence>
<keyword evidence="2" id="KW-0902">Two-component regulatory system</keyword>
<evidence type="ECO:0000256" key="6">
    <source>
        <dbReference type="PROSITE-ProRule" id="PRU00169"/>
    </source>
</evidence>
<evidence type="ECO:0000313" key="9">
    <source>
        <dbReference type="Proteomes" id="UP000232721"/>
    </source>
</evidence>
<keyword evidence="5" id="KW-0804">Transcription</keyword>
<keyword evidence="4" id="KW-0238">DNA-binding</keyword>
<reference evidence="8 9" key="1">
    <citation type="submission" date="2017-02" db="EMBL/GenBank/DDBJ databases">
        <title>Trade-off between light-utilization and light-protection in marine flavobacteria.</title>
        <authorList>
            <person name="Kumagai Y."/>
            <person name="Yoshizawa S."/>
            <person name="Kogure K."/>
            <person name="Iwasaki W."/>
        </authorList>
    </citation>
    <scope>NUCLEOTIDE SEQUENCE [LARGE SCALE GENOMIC DNA]</scope>
    <source>
        <strain evidence="8 9">KCTC 23670</strain>
    </source>
</reference>
<dbReference type="InterPro" id="IPR039420">
    <property type="entry name" value="WalR-like"/>
</dbReference>
<dbReference type="EMBL" id="CP019336">
    <property type="protein sequence ID" value="AUC23463.1"/>
    <property type="molecule type" value="Genomic_DNA"/>
</dbReference>
<feature type="domain" description="Response regulatory" evidence="7">
    <location>
        <begin position="3"/>
        <end position="118"/>
    </location>
</feature>
<accession>A0ABN5F799</accession>